<dbReference type="InterPro" id="IPR011990">
    <property type="entry name" value="TPR-like_helical_dom_sf"/>
</dbReference>
<keyword evidence="3" id="KW-0732">Signal</keyword>
<evidence type="ECO:0000256" key="3">
    <source>
        <dbReference type="ARBA" id="ARBA00022729"/>
    </source>
</evidence>
<dbReference type="Pfam" id="PF07980">
    <property type="entry name" value="SusD_RagB"/>
    <property type="match status" value="1"/>
</dbReference>
<evidence type="ECO:0000256" key="2">
    <source>
        <dbReference type="ARBA" id="ARBA00006275"/>
    </source>
</evidence>
<sequence>MKRFILVVTGLSLLVLSGCQDVLTEVPRANLSQANFYQSRADLVAGLNAVYSIMRNGNYYGTNYPAQLEGLTDYAISRGTQTPVSEYQGLDGTNIARTNAIWSQTYQAINSANIILKAAPGIAMADADRNPLLGEARFLRALNYYNLIRNYAAVPIHTEPTENLSQLGGKREPVTEVYKLIIADLLEAEKILPATTKEIGRPTSWAAKTLLADVYLTNERWADARDKADEVIQSKAYSLVEVKTSDDFERLYGASVVTTTEEIFYLKYAQVATQGWNYVAYLYPADNPNAPGGVRAHFSRPDLPLIKNWDDKDLRKNFNLFSTYPNRAGVLTSLPAAEPLGFRKYKDPNAVNVGSDCPILRYADALLIYAEAASQAAGGPTTLALERLNMVHRRAYGYSSTAVSPVDLVATGLTAASFRELVMTERAYEFMLEFKRWHDLKRLGTDRLKAIIKAAKGKDVATAHLLWPIPIQEIDNNPDIAPADQNPGY</sequence>
<accession>A0A1I1U1B7</accession>
<dbReference type="CDD" id="cd08977">
    <property type="entry name" value="SusD"/>
    <property type="match status" value="1"/>
</dbReference>
<dbReference type="RefSeq" id="WP_093828133.1">
    <property type="nucleotide sequence ID" value="NZ_FOLQ01000006.1"/>
</dbReference>
<dbReference type="PROSITE" id="PS51257">
    <property type="entry name" value="PROKAR_LIPOPROTEIN"/>
    <property type="match status" value="1"/>
</dbReference>
<dbReference type="InterPro" id="IPR012944">
    <property type="entry name" value="SusD_RagB_dom"/>
</dbReference>
<evidence type="ECO:0000256" key="5">
    <source>
        <dbReference type="ARBA" id="ARBA00023237"/>
    </source>
</evidence>
<gene>
    <name evidence="8" type="ORF">SAMN05216167_1068</name>
</gene>
<evidence type="ECO:0000313" key="8">
    <source>
        <dbReference type="EMBL" id="SFD62483.1"/>
    </source>
</evidence>
<reference evidence="8 9" key="1">
    <citation type="submission" date="2016-10" db="EMBL/GenBank/DDBJ databases">
        <authorList>
            <person name="de Groot N.N."/>
        </authorList>
    </citation>
    <scope>NUCLEOTIDE SEQUENCE [LARGE SCALE GENOMIC DNA]</scope>
    <source>
        <strain evidence="8 9">DSM 26130</strain>
    </source>
</reference>
<evidence type="ECO:0000313" key="9">
    <source>
        <dbReference type="Proteomes" id="UP000198598"/>
    </source>
</evidence>
<proteinExistence type="inferred from homology"/>
<dbReference type="Pfam" id="PF14322">
    <property type="entry name" value="SusD-like_3"/>
    <property type="match status" value="1"/>
</dbReference>
<organism evidence="8 9">
    <name type="scientific">Spirosoma endophyticum</name>
    <dbReference type="NCBI Taxonomy" id="662367"/>
    <lineage>
        <taxon>Bacteria</taxon>
        <taxon>Pseudomonadati</taxon>
        <taxon>Bacteroidota</taxon>
        <taxon>Cytophagia</taxon>
        <taxon>Cytophagales</taxon>
        <taxon>Cytophagaceae</taxon>
        <taxon>Spirosoma</taxon>
    </lineage>
</organism>
<feature type="domain" description="RagB/SusD" evidence="6">
    <location>
        <begin position="355"/>
        <end position="489"/>
    </location>
</feature>
<keyword evidence="5" id="KW-0998">Cell outer membrane</keyword>
<evidence type="ECO:0000256" key="1">
    <source>
        <dbReference type="ARBA" id="ARBA00004442"/>
    </source>
</evidence>
<comment type="similarity">
    <text evidence="2">Belongs to the SusD family.</text>
</comment>
<dbReference type="Proteomes" id="UP000198598">
    <property type="component" value="Unassembled WGS sequence"/>
</dbReference>
<protein>
    <submittedName>
        <fullName evidence="8">SusD family protein</fullName>
    </submittedName>
</protein>
<dbReference type="OrthoDB" id="636214at2"/>
<evidence type="ECO:0000259" key="6">
    <source>
        <dbReference type="Pfam" id="PF07980"/>
    </source>
</evidence>
<dbReference type="AlphaFoldDB" id="A0A1I1U1B7"/>
<dbReference type="EMBL" id="FOLQ01000006">
    <property type="protein sequence ID" value="SFD62483.1"/>
    <property type="molecule type" value="Genomic_DNA"/>
</dbReference>
<evidence type="ECO:0000259" key="7">
    <source>
        <dbReference type="Pfam" id="PF14322"/>
    </source>
</evidence>
<evidence type="ECO:0000256" key="4">
    <source>
        <dbReference type="ARBA" id="ARBA00023136"/>
    </source>
</evidence>
<dbReference type="InterPro" id="IPR033985">
    <property type="entry name" value="SusD-like_N"/>
</dbReference>
<dbReference type="SUPFAM" id="SSF48452">
    <property type="entry name" value="TPR-like"/>
    <property type="match status" value="1"/>
</dbReference>
<dbReference type="Gene3D" id="1.25.40.390">
    <property type="match status" value="1"/>
</dbReference>
<keyword evidence="9" id="KW-1185">Reference proteome</keyword>
<dbReference type="GO" id="GO:0009279">
    <property type="term" value="C:cell outer membrane"/>
    <property type="evidence" value="ECO:0007669"/>
    <property type="project" value="UniProtKB-SubCell"/>
</dbReference>
<feature type="domain" description="SusD-like N-terminal" evidence="7">
    <location>
        <begin position="89"/>
        <end position="216"/>
    </location>
</feature>
<keyword evidence="4" id="KW-0472">Membrane</keyword>
<comment type="subcellular location">
    <subcellularLocation>
        <location evidence="1">Cell outer membrane</location>
    </subcellularLocation>
</comment>
<dbReference type="STRING" id="662367.SAMN05216167_1068"/>
<name>A0A1I1U1B7_9BACT</name>